<accession>A0A8J6DAF6</accession>
<evidence type="ECO:0000313" key="1">
    <source>
        <dbReference type="EMBL" id="KAG8501564.1"/>
    </source>
</evidence>
<dbReference type="OrthoDB" id="1709107at2759"/>
<dbReference type="AlphaFoldDB" id="A0A8J6DAF6"/>
<reference evidence="1 2" key="1">
    <citation type="journal article" date="2021" name="bioRxiv">
        <title>The Gossypium anomalum genome as a resource for cotton improvement and evolutionary analysis of hybrid incompatibility.</title>
        <authorList>
            <person name="Grover C.E."/>
            <person name="Yuan D."/>
            <person name="Arick M.A."/>
            <person name="Miller E.R."/>
            <person name="Hu G."/>
            <person name="Peterson D.G."/>
            <person name="Wendel J.F."/>
            <person name="Udall J.A."/>
        </authorList>
    </citation>
    <scope>NUCLEOTIDE SEQUENCE [LARGE SCALE GENOMIC DNA]</scope>
    <source>
        <strain evidence="1">JFW-Udall</strain>
        <tissue evidence="1">Leaf</tissue>
    </source>
</reference>
<proteinExistence type="predicted"/>
<name>A0A8J6DAF6_9ROSI</name>
<protein>
    <submittedName>
        <fullName evidence="1">Uncharacterized protein</fullName>
    </submittedName>
</protein>
<sequence length="120" mass="13879">MRCDSSGGGVPTEYPQFNPTEEEQVNYMGNNNFRSQNNPYSNTYNVGWKNHPNFCWGGQQNQRPQNPQNFQQPLYQQEKKPNLEEMLSKFISVSNTRFQNTETALKNQQASIQGLKNQIS</sequence>
<comment type="caution">
    <text evidence="1">The sequence shown here is derived from an EMBL/GenBank/DDBJ whole genome shotgun (WGS) entry which is preliminary data.</text>
</comment>
<evidence type="ECO:0000313" key="2">
    <source>
        <dbReference type="Proteomes" id="UP000701853"/>
    </source>
</evidence>
<keyword evidence="2" id="KW-1185">Reference proteome</keyword>
<gene>
    <name evidence="1" type="ORF">CXB51_003869</name>
</gene>
<dbReference type="EMBL" id="JAHUZN010000002">
    <property type="protein sequence ID" value="KAG8501564.1"/>
    <property type="molecule type" value="Genomic_DNA"/>
</dbReference>
<organism evidence="1 2">
    <name type="scientific">Gossypium anomalum</name>
    <dbReference type="NCBI Taxonomy" id="47600"/>
    <lineage>
        <taxon>Eukaryota</taxon>
        <taxon>Viridiplantae</taxon>
        <taxon>Streptophyta</taxon>
        <taxon>Embryophyta</taxon>
        <taxon>Tracheophyta</taxon>
        <taxon>Spermatophyta</taxon>
        <taxon>Magnoliopsida</taxon>
        <taxon>eudicotyledons</taxon>
        <taxon>Gunneridae</taxon>
        <taxon>Pentapetalae</taxon>
        <taxon>rosids</taxon>
        <taxon>malvids</taxon>
        <taxon>Malvales</taxon>
        <taxon>Malvaceae</taxon>
        <taxon>Malvoideae</taxon>
        <taxon>Gossypium</taxon>
    </lineage>
</organism>
<dbReference type="Proteomes" id="UP000701853">
    <property type="component" value="Chromosome 2"/>
</dbReference>